<reference evidence="10 11" key="1">
    <citation type="submission" date="2022-05" db="EMBL/GenBank/DDBJ databases">
        <authorList>
            <consortium name="Genoscope - CEA"/>
            <person name="William W."/>
        </authorList>
    </citation>
    <scope>NUCLEOTIDE SEQUENCE [LARGE SCALE GENOMIC DNA]</scope>
</reference>
<evidence type="ECO:0000259" key="8">
    <source>
        <dbReference type="PROSITE" id="PS50207"/>
    </source>
</evidence>
<dbReference type="InterPro" id="IPR029030">
    <property type="entry name" value="Caspase-like_dom_sf"/>
</dbReference>
<organism evidence="10 11">
    <name type="scientific">Porites lobata</name>
    <dbReference type="NCBI Taxonomy" id="104759"/>
    <lineage>
        <taxon>Eukaryota</taxon>
        <taxon>Metazoa</taxon>
        <taxon>Cnidaria</taxon>
        <taxon>Anthozoa</taxon>
        <taxon>Hexacorallia</taxon>
        <taxon>Scleractinia</taxon>
        <taxon>Fungiina</taxon>
        <taxon>Poritidae</taxon>
        <taxon>Porites</taxon>
    </lineage>
</organism>
<feature type="domain" description="Caspase family p20" evidence="9">
    <location>
        <begin position="5"/>
        <end position="131"/>
    </location>
</feature>
<protein>
    <recommendedName>
        <fullName evidence="12">Caspase-3</fullName>
    </recommendedName>
</protein>
<dbReference type="InterPro" id="IPR011600">
    <property type="entry name" value="Pept_C14_caspase"/>
</dbReference>
<dbReference type="PRINTS" id="PR00376">
    <property type="entry name" value="IL1BCENZYME"/>
</dbReference>
<sequence>MTSSPRGEALIINNETFLSHSKQMDDRQGSKLDVRKVQEQFQALGFKVTTKENLTKSDLMKELDAMASEDHSRYDCFVLWLMSHGDKDLVYGTDGEAVLIETVRDLFSNSSCRSLDGKPKVFFIQACRGGREELVVSDGPNPAPQKSLRLSEGAKPANQVSHSRAHFLEAYSAVDGFYSYRNEESGSYFVQCLVEVFRECVARDDIDTMLIEV</sequence>
<dbReference type="PANTHER" id="PTHR47901:SF8">
    <property type="entry name" value="CASPASE-3"/>
    <property type="match status" value="1"/>
</dbReference>
<evidence type="ECO:0000313" key="10">
    <source>
        <dbReference type="EMBL" id="CAH3045170.1"/>
    </source>
</evidence>
<gene>
    <name evidence="10" type="ORF">PLOB_00006662</name>
</gene>
<keyword evidence="2" id="KW-0645">Protease</keyword>
<feature type="non-terminal residue" evidence="10">
    <location>
        <position position="213"/>
    </location>
</feature>
<evidence type="ECO:0000256" key="7">
    <source>
        <dbReference type="RuleBase" id="RU003971"/>
    </source>
</evidence>
<evidence type="ECO:0000256" key="2">
    <source>
        <dbReference type="ARBA" id="ARBA00022670"/>
    </source>
</evidence>
<dbReference type="Pfam" id="PF00656">
    <property type="entry name" value="Peptidase_C14"/>
    <property type="match status" value="1"/>
</dbReference>
<dbReference type="InterPro" id="IPR002138">
    <property type="entry name" value="Pept_C14_p10"/>
</dbReference>
<dbReference type="InterPro" id="IPR015917">
    <property type="entry name" value="Pept_C14A"/>
</dbReference>
<evidence type="ECO:0000259" key="9">
    <source>
        <dbReference type="PROSITE" id="PS50208"/>
    </source>
</evidence>
<dbReference type="PANTHER" id="PTHR47901">
    <property type="entry name" value="CASPASE RECRUITMENT DOMAIN-CONTAINING PROTEIN 18"/>
    <property type="match status" value="1"/>
</dbReference>
<dbReference type="SMART" id="SM00115">
    <property type="entry name" value="CASc"/>
    <property type="match status" value="1"/>
</dbReference>
<keyword evidence="5" id="KW-0788">Thiol protease</keyword>
<evidence type="ECO:0000256" key="1">
    <source>
        <dbReference type="ARBA" id="ARBA00010134"/>
    </source>
</evidence>
<dbReference type="InterPro" id="IPR033139">
    <property type="entry name" value="Caspase_cys_AS"/>
</dbReference>
<dbReference type="SUPFAM" id="SSF52129">
    <property type="entry name" value="Caspase-like"/>
    <property type="match status" value="1"/>
</dbReference>
<evidence type="ECO:0000256" key="3">
    <source>
        <dbReference type="ARBA" id="ARBA00022703"/>
    </source>
</evidence>
<evidence type="ECO:0000256" key="5">
    <source>
        <dbReference type="ARBA" id="ARBA00022807"/>
    </source>
</evidence>
<evidence type="ECO:0000313" key="11">
    <source>
        <dbReference type="Proteomes" id="UP001159405"/>
    </source>
</evidence>
<feature type="domain" description="Caspase family p10" evidence="8">
    <location>
        <begin position="157"/>
        <end position="213"/>
    </location>
</feature>
<dbReference type="PROSITE" id="PS50207">
    <property type="entry name" value="CASPASE_P10"/>
    <property type="match status" value="1"/>
</dbReference>
<dbReference type="InterPro" id="IPR016129">
    <property type="entry name" value="Caspase_his_AS"/>
</dbReference>
<evidence type="ECO:0000256" key="6">
    <source>
        <dbReference type="ARBA" id="ARBA00023145"/>
    </source>
</evidence>
<proteinExistence type="inferred from homology"/>
<keyword evidence="6" id="KW-0865">Zymogen</keyword>
<comment type="caution">
    <text evidence="10">The sequence shown here is derived from an EMBL/GenBank/DDBJ whole genome shotgun (WGS) entry which is preliminary data.</text>
</comment>
<dbReference type="InterPro" id="IPR002398">
    <property type="entry name" value="Pept_C14"/>
</dbReference>
<dbReference type="InterPro" id="IPR001309">
    <property type="entry name" value="Pept_C14_p20"/>
</dbReference>
<evidence type="ECO:0008006" key="12">
    <source>
        <dbReference type="Google" id="ProtNLM"/>
    </source>
</evidence>
<dbReference type="CDD" id="cd00032">
    <property type="entry name" value="CASc"/>
    <property type="match status" value="1"/>
</dbReference>
<dbReference type="PROSITE" id="PS01122">
    <property type="entry name" value="CASPASE_CYS"/>
    <property type="match status" value="1"/>
</dbReference>
<dbReference type="PROSITE" id="PS01121">
    <property type="entry name" value="CASPASE_HIS"/>
    <property type="match status" value="1"/>
</dbReference>
<keyword evidence="4" id="KW-0378">Hydrolase</keyword>
<comment type="similarity">
    <text evidence="1 7">Belongs to the peptidase C14A family.</text>
</comment>
<keyword evidence="11" id="KW-1185">Reference proteome</keyword>
<dbReference type="PROSITE" id="PS50208">
    <property type="entry name" value="CASPASE_P20"/>
    <property type="match status" value="1"/>
</dbReference>
<name>A0ABN8N8I9_9CNID</name>
<evidence type="ECO:0000256" key="4">
    <source>
        <dbReference type="ARBA" id="ARBA00022801"/>
    </source>
</evidence>
<accession>A0ABN8N8I9</accession>
<dbReference type="EMBL" id="CALNXK010000013">
    <property type="protein sequence ID" value="CAH3045170.1"/>
    <property type="molecule type" value="Genomic_DNA"/>
</dbReference>
<dbReference type="Proteomes" id="UP001159405">
    <property type="component" value="Unassembled WGS sequence"/>
</dbReference>
<keyword evidence="3" id="KW-0053">Apoptosis</keyword>
<dbReference type="Gene3D" id="3.40.50.1460">
    <property type="match status" value="1"/>
</dbReference>